<protein>
    <submittedName>
        <fullName evidence="2">Uncharacterized protein</fullName>
    </submittedName>
</protein>
<gene>
    <name evidence="2" type="ORF">BOTCAL_0384g00150</name>
</gene>
<sequence>MTNQSFLEVGDDGAEQQGLASKVLEYLPKEKESLGTSNDTPSAPNRARATNSGSAMQLTTATLVDTQHLVSPLQEPHEEEKGKASAIALIGKTGAFPKEPYGRENSIVRETSISPQELDFSTRDTRVSNDESEDIESAIALSLGQEQEYPPSERVGKASFGVYNIPCAFHDLPQDSKLEGMTIEVNPYTGRLEYKFEGRPFGEFDGFADVEHAEWVIQPENITWMSYSHPKSRNYIVELVDNGGDKSVPLYIEFTGKEEMLALVEYLCEWMTPEIQKNATERRAEEDRSFPVEMEN</sequence>
<proteinExistence type="predicted"/>
<evidence type="ECO:0000313" key="2">
    <source>
        <dbReference type="EMBL" id="TEY42754.1"/>
    </source>
</evidence>
<evidence type="ECO:0000256" key="1">
    <source>
        <dbReference type="SAM" id="MobiDB-lite"/>
    </source>
</evidence>
<dbReference type="Proteomes" id="UP000297299">
    <property type="component" value="Unassembled WGS sequence"/>
</dbReference>
<feature type="region of interest" description="Disordered" evidence="1">
    <location>
        <begin position="29"/>
        <end position="61"/>
    </location>
</feature>
<reference evidence="2 3" key="1">
    <citation type="submission" date="2017-11" db="EMBL/GenBank/DDBJ databases">
        <title>Comparative genomics of Botrytis spp.</title>
        <authorList>
            <person name="Valero-Jimenez C.A."/>
            <person name="Tapia P."/>
            <person name="Veloso J."/>
            <person name="Silva-Moreno E."/>
            <person name="Staats M."/>
            <person name="Valdes J.H."/>
            <person name="Van Kan J.A.L."/>
        </authorList>
    </citation>
    <scope>NUCLEOTIDE SEQUENCE [LARGE SCALE GENOMIC DNA]</scope>
    <source>
        <strain evidence="2 3">MUCL2830</strain>
    </source>
</reference>
<feature type="region of interest" description="Disordered" evidence="1">
    <location>
        <begin position="1"/>
        <end position="20"/>
    </location>
</feature>
<comment type="caution">
    <text evidence="2">The sequence shown here is derived from an EMBL/GenBank/DDBJ whole genome shotgun (WGS) entry which is preliminary data.</text>
</comment>
<feature type="compositionally biased region" description="Polar residues" evidence="1">
    <location>
        <begin position="34"/>
        <end position="61"/>
    </location>
</feature>
<dbReference type="OrthoDB" id="3522804at2759"/>
<dbReference type="EMBL" id="PHWZ01000383">
    <property type="protein sequence ID" value="TEY42754.1"/>
    <property type="molecule type" value="Genomic_DNA"/>
</dbReference>
<keyword evidence="3" id="KW-1185">Reference proteome</keyword>
<organism evidence="2 3">
    <name type="scientific">Botryotinia calthae</name>
    <dbReference type="NCBI Taxonomy" id="38488"/>
    <lineage>
        <taxon>Eukaryota</taxon>
        <taxon>Fungi</taxon>
        <taxon>Dikarya</taxon>
        <taxon>Ascomycota</taxon>
        <taxon>Pezizomycotina</taxon>
        <taxon>Leotiomycetes</taxon>
        <taxon>Helotiales</taxon>
        <taxon>Sclerotiniaceae</taxon>
        <taxon>Botryotinia</taxon>
    </lineage>
</organism>
<name>A0A4Y8CU03_9HELO</name>
<dbReference type="AlphaFoldDB" id="A0A4Y8CU03"/>
<accession>A0A4Y8CU03</accession>
<evidence type="ECO:0000313" key="3">
    <source>
        <dbReference type="Proteomes" id="UP000297299"/>
    </source>
</evidence>